<accession>A0AAD4BFU3</accession>
<organism evidence="1 2">
    <name type="scientific">Boletus edulis BED1</name>
    <dbReference type="NCBI Taxonomy" id="1328754"/>
    <lineage>
        <taxon>Eukaryota</taxon>
        <taxon>Fungi</taxon>
        <taxon>Dikarya</taxon>
        <taxon>Basidiomycota</taxon>
        <taxon>Agaricomycotina</taxon>
        <taxon>Agaricomycetes</taxon>
        <taxon>Agaricomycetidae</taxon>
        <taxon>Boletales</taxon>
        <taxon>Boletineae</taxon>
        <taxon>Boletaceae</taxon>
        <taxon>Boletoideae</taxon>
        <taxon>Boletus</taxon>
    </lineage>
</organism>
<comment type="caution">
    <text evidence="1">The sequence shown here is derived from an EMBL/GenBank/DDBJ whole genome shotgun (WGS) entry which is preliminary data.</text>
</comment>
<gene>
    <name evidence="1" type="ORF">L210DRAFT_986545</name>
</gene>
<dbReference type="Proteomes" id="UP001194468">
    <property type="component" value="Unassembled WGS sequence"/>
</dbReference>
<dbReference type="AlphaFoldDB" id="A0AAD4BFU3"/>
<reference evidence="1" key="2">
    <citation type="journal article" date="2020" name="Nat. Commun.">
        <title>Large-scale genome sequencing of mycorrhizal fungi provides insights into the early evolution of symbiotic traits.</title>
        <authorList>
            <person name="Miyauchi S."/>
            <person name="Kiss E."/>
            <person name="Kuo A."/>
            <person name="Drula E."/>
            <person name="Kohler A."/>
            <person name="Sanchez-Garcia M."/>
            <person name="Morin E."/>
            <person name="Andreopoulos B."/>
            <person name="Barry K.W."/>
            <person name="Bonito G."/>
            <person name="Buee M."/>
            <person name="Carver A."/>
            <person name="Chen C."/>
            <person name="Cichocki N."/>
            <person name="Clum A."/>
            <person name="Culley D."/>
            <person name="Crous P.W."/>
            <person name="Fauchery L."/>
            <person name="Girlanda M."/>
            <person name="Hayes R.D."/>
            <person name="Keri Z."/>
            <person name="LaButti K."/>
            <person name="Lipzen A."/>
            <person name="Lombard V."/>
            <person name="Magnuson J."/>
            <person name="Maillard F."/>
            <person name="Murat C."/>
            <person name="Nolan M."/>
            <person name="Ohm R.A."/>
            <person name="Pangilinan J."/>
            <person name="Pereira M.F."/>
            <person name="Perotto S."/>
            <person name="Peter M."/>
            <person name="Pfister S."/>
            <person name="Riley R."/>
            <person name="Sitrit Y."/>
            <person name="Stielow J.B."/>
            <person name="Szollosi G."/>
            <person name="Zifcakova L."/>
            <person name="Stursova M."/>
            <person name="Spatafora J.W."/>
            <person name="Tedersoo L."/>
            <person name="Vaario L.M."/>
            <person name="Yamada A."/>
            <person name="Yan M."/>
            <person name="Wang P."/>
            <person name="Xu J."/>
            <person name="Bruns T."/>
            <person name="Baldrian P."/>
            <person name="Vilgalys R."/>
            <person name="Dunand C."/>
            <person name="Henrissat B."/>
            <person name="Grigoriev I.V."/>
            <person name="Hibbett D."/>
            <person name="Nagy L.G."/>
            <person name="Martin F.M."/>
        </authorList>
    </citation>
    <scope>NUCLEOTIDE SEQUENCE</scope>
    <source>
        <strain evidence="1">BED1</strain>
    </source>
</reference>
<sequence>MSPLRRLKWATTAPRLLQAASATALACALRRAARGTESSPGVDAGLRFSAEIYAPMEASVVDRISDVLLSEDSEEAA</sequence>
<protein>
    <submittedName>
        <fullName evidence="1">Uncharacterized protein</fullName>
    </submittedName>
</protein>
<proteinExistence type="predicted"/>
<dbReference type="PROSITE" id="PS51257">
    <property type="entry name" value="PROKAR_LIPOPROTEIN"/>
    <property type="match status" value="1"/>
</dbReference>
<evidence type="ECO:0000313" key="2">
    <source>
        <dbReference type="Proteomes" id="UP001194468"/>
    </source>
</evidence>
<dbReference type="EMBL" id="WHUW01000091">
    <property type="protein sequence ID" value="KAF8425820.1"/>
    <property type="molecule type" value="Genomic_DNA"/>
</dbReference>
<keyword evidence="2" id="KW-1185">Reference proteome</keyword>
<name>A0AAD4BFU3_BOLED</name>
<evidence type="ECO:0000313" key="1">
    <source>
        <dbReference type="EMBL" id="KAF8425820.1"/>
    </source>
</evidence>
<reference evidence="1" key="1">
    <citation type="submission" date="2019-10" db="EMBL/GenBank/DDBJ databases">
        <authorList>
            <consortium name="DOE Joint Genome Institute"/>
            <person name="Kuo A."/>
            <person name="Miyauchi S."/>
            <person name="Kiss E."/>
            <person name="Drula E."/>
            <person name="Kohler A."/>
            <person name="Sanchez-Garcia M."/>
            <person name="Andreopoulos B."/>
            <person name="Barry K.W."/>
            <person name="Bonito G."/>
            <person name="Buee M."/>
            <person name="Carver A."/>
            <person name="Chen C."/>
            <person name="Cichocki N."/>
            <person name="Clum A."/>
            <person name="Culley D."/>
            <person name="Crous P.W."/>
            <person name="Fauchery L."/>
            <person name="Girlanda M."/>
            <person name="Hayes R."/>
            <person name="Keri Z."/>
            <person name="LaButti K."/>
            <person name="Lipzen A."/>
            <person name="Lombard V."/>
            <person name="Magnuson J."/>
            <person name="Maillard F."/>
            <person name="Morin E."/>
            <person name="Murat C."/>
            <person name="Nolan M."/>
            <person name="Ohm R."/>
            <person name="Pangilinan J."/>
            <person name="Pereira M."/>
            <person name="Perotto S."/>
            <person name="Peter M."/>
            <person name="Riley R."/>
            <person name="Sitrit Y."/>
            <person name="Stielow B."/>
            <person name="Szollosi G."/>
            <person name="Zifcakova L."/>
            <person name="Stursova M."/>
            <person name="Spatafora J.W."/>
            <person name="Tedersoo L."/>
            <person name="Vaario L.-M."/>
            <person name="Yamada A."/>
            <person name="Yan M."/>
            <person name="Wang P."/>
            <person name="Xu J."/>
            <person name="Bruns T."/>
            <person name="Baldrian P."/>
            <person name="Vilgalys R."/>
            <person name="Henrissat B."/>
            <person name="Grigoriev I.V."/>
            <person name="Hibbett D."/>
            <person name="Nagy L.G."/>
            <person name="Martin F.M."/>
        </authorList>
    </citation>
    <scope>NUCLEOTIDE SEQUENCE</scope>
    <source>
        <strain evidence="1">BED1</strain>
    </source>
</reference>